<dbReference type="CDD" id="cd17874">
    <property type="entry name" value="FtsY"/>
    <property type="match status" value="1"/>
</dbReference>
<dbReference type="Gene3D" id="1.20.120.140">
    <property type="entry name" value="Signal recognition particle SRP54, nucleotide-binding domain"/>
    <property type="match status" value="1"/>
</dbReference>
<dbReference type="SMART" id="SM00963">
    <property type="entry name" value="SRP54_N"/>
    <property type="match status" value="1"/>
</dbReference>
<feature type="binding site" evidence="9">
    <location>
        <begin position="264"/>
        <end position="267"/>
    </location>
    <ligand>
        <name>GTP</name>
        <dbReference type="ChEBI" id="CHEBI:37565"/>
    </ligand>
</feature>
<dbReference type="SMART" id="SM00962">
    <property type="entry name" value="SRP54"/>
    <property type="match status" value="1"/>
</dbReference>
<evidence type="ECO:0000256" key="7">
    <source>
        <dbReference type="ARBA" id="ARBA00023170"/>
    </source>
</evidence>
<organism evidence="11 12">
    <name type="scientific">Candidatus Methylomirabilis limnetica</name>
    <dbReference type="NCBI Taxonomy" id="2033718"/>
    <lineage>
        <taxon>Bacteria</taxon>
        <taxon>Candidatus Methylomirabilota</taxon>
        <taxon>Candidatus Methylomirabilia</taxon>
        <taxon>Candidatus Methylomirabilales</taxon>
        <taxon>Candidatus Methylomirabilaceae</taxon>
        <taxon>Candidatus Methylomirabilis</taxon>
    </lineage>
</organism>
<dbReference type="GO" id="GO:0003924">
    <property type="term" value="F:GTPase activity"/>
    <property type="evidence" value="ECO:0007669"/>
    <property type="project" value="UniProtKB-UniRule"/>
</dbReference>
<comment type="similarity">
    <text evidence="9">Belongs to the GTP-binding SRP family. FtsY subfamily.</text>
</comment>
<dbReference type="Pfam" id="PF02881">
    <property type="entry name" value="SRP54_N"/>
    <property type="match status" value="1"/>
</dbReference>
<sequence>MIMNDTARKGLFGRFVAGLARTRQGLVGQIERLFGGNIPTAANLETLEELLIAADFGPALAQQLMAPLQERLGRRDLSNLDQVEAALKQGILAILNGTAPPPSSIDHHTKPQVLLFLGINGSGKTTTIGKLANRLSSNGGLVVLAGADTFRAAAIEQLQLWGRRVGADVICHQAGADPSAVVFDAVQAACSRGASHLLIDTAGRLHTKRNLMEELKKIQRVASRQMPDAPHERIMVIDATSGLNALVQAKAFHEAVGLTGLILTKLDGTARGGVVVAIADQLKLPITFVGLGEGVDDLQPFVPEAFTDALFARS</sequence>
<dbReference type="GO" id="GO:0006614">
    <property type="term" value="P:SRP-dependent cotranslational protein targeting to membrane"/>
    <property type="evidence" value="ECO:0007669"/>
    <property type="project" value="InterPro"/>
</dbReference>
<evidence type="ECO:0000256" key="6">
    <source>
        <dbReference type="ARBA" id="ARBA00023136"/>
    </source>
</evidence>
<dbReference type="Gene3D" id="3.40.50.300">
    <property type="entry name" value="P-loop containing nucleotide triphosphate hydrolases"/>
    <property type="match status" value="1"/>
</dbReference>
<keyword evidence="7 9" id="KW-0675">Receptor</keyword>
<comment type="subunit">
    <text evidence="9">Part of the signal recognition particle protein translocation system, which is composed of SRP and FtsY.</text>
</comment>
<dbReference type="InterPro" id="IPR042101">
    <property type="entry name" value="SRP54_N_sf"/>
</dbReference>
<gene>
    <name evidence="9" type="primary">ftsY</name>
    <name evidence="11" type="ORF">CLG94_09835</name>
</gene>
<evidence type="ECO:0000256" key="3">
    <source>
        <dbReference type="ARBA" id="ARBA00022741"/>
    </source>
</evidence>
<dbReference type="HAMAP" id="MF_00920">
    <property type="entry name" value="FtsY"/>
    <property type="match status" value="1"/>
</dbReference>
<comment type="function">
    <text evidence="9">Involved in targeting and insertion of nascent membrane proteins into the cytoplasmic membrane. Acts as a receptor for the complex formed by the signal recognition particle (SRP) and the ribosome-nascent chain (RNC).</text>
</comment>
<dbReference type="PANTHER" id="PTHR43134">
    <property type="entry name" value="SIGNAL RECOGNITION PARTICLE RECEPTOR SUBUNIT ALPHA"/>
    <property type="match status" value="1"/>
</dbReference>
<dbReference type="GO" id="GO:0005047">
    <property type="term" value="F:signal recognition particle binding"/>
    <property type="evidence" value="ECO:0007669"/>
    <property type="project" value="TreeGrafter"/>
</dbReference>
<dbReference type="GO" id="GO:0005525">
    <property type="term" value="F:GTP binding"/>
    <property type="evidence" value="ECO:0007669"/>
    <property type="project" value="UniProtKB-UniRule"/>
</dbReference>
<accession>A0A2T4TW72</accession>
<keyword evidence="5 9" id="KW-0342">GTP-binding</keyword>
<keyword evidence="6 9" id="KW-0472">Membrane</keyword>
<dbReference type="SUPFAM" id="SSF47364">
    <property type="entry name" value="Domain of the SRP/SRP receptor G-proteins"/>
    <property type="match status" value="1"/>
</dbReference>
<dbReference type="EMBL" id="NVQC01000024">
    <property type="protein sequence ID" value="PTL35359.1"/>
    <property type="molecule type" value="Genomic_DNA"/>
</dbReference>
<keyword evidence="1 9" id="KW-1003">Cell membrane</keyword>
<keyword evidence="12" id="KW-1185">Reference proteome</keyword>
<comment type="subcellular location">
    <subcellularLocation>
        <location evidence="9">Cell membrane</location>
        <topology evidence="9">Peripheral membrane protein</topology>
        <orientation evidence="9">Cytoplasmic side</orientation>
    </subcellularLocation>
    <subcellularLocation>
        <location evidence="9">Cytoplasm</location>
    </subcellularLocation>
</comment>
<name>A0A2T4TW72_9BACT</name>
<evidence type="ECO:0000256" key="9">
    <source>
        <dbReference type="HAMAP-Rule" id="MF_00920"/>
    </source>
</evidence>
<reference evidence="11 12" key="1">
    <citation type="submission" date="2017-09" db="EMBL/GenBank/DDBJ databases">
        <title>Bloom of a denitrifying methanotroph, Candidatus Methylomirabilis limnetica, in a deep stratified lake.</title>
        <authorList>
            <person name="Graf J.S."/>
            <person name="Marchant H.K."/>
            <person name="Tienken D."/>
            <person name="Hach P.F."/>
            <person name="Brand A."/>
            <person name="Schubert C.J."/>
            <person name="Kuypers M.M."/>
            <person name="Milucka J."/>
        </authorList>
    </citation>
    <scope>NUCLEOTIDE SEQUENCE [LARGE SCALE GENOMIC DNA]</scope>
    <source>
        <strain evidence="11 12">Zug</strain>
    </source>
</reference>
<dbReference type="PROSITE" id="PS00300">
    <property type="entry name" value="SRP54"/>
    <property type="match status" value="1"/>
</dbReference>
<reference evidence="12" key="2">
    <citation type="journal article" date="2018" name="Environ. Microbiol.">
        <title>Bloom of a denitrifying methanotroph, 'Candidatus Methylomirabilis limnetica', in a deep stratified lake.</title>
        <authorList>
            <person name="Graf J.S."/>
            <person name="Mayr M.J."/>
            <person name="Marchant H.K."/>
            <person name="Tienken D."/>
            <person name="Hach P.F."/>
            <person name="Brand A."/>
            <person name="Schubert C.J."/>
            <person name="Kuypers M.M."/>
            <person name="Milucka J."/>
        </authorList>
    </citation>
    <scope>NUCLEOTIDE SEQUENCE [LARGE SCALE GENOMIC DNA]</scope>
    <source>
        <strain evidence="12">Zug</strain>
    </source>
</reference>
<dbReference type="FunFam" id="3.40.50.300:FF:000053">
    <property type="entry name" value="Signal recognition particle receptor FtsY"/>
    <property type="match status" value="1"/>
</dbReference>
<dbReference type="Pfam" id="PF00448">
    <property type="entry name" value="SRP54"/>
    <property type="match status" value="1"/>
</dbReference>
<evidence type="ECO:0000256" key="2">
    <source>
        <dbReference type="ARBA" id="ARBA00022490"/>
    </source>
</evidence>
<dbReference type="InterPro" id="IPR000897">
    <property type="entry name" value="SRP54_GTPase_dom"/>
</dbReference>
<evidence type="ECO:0000313" key="12">
    <source>
        <dbReference type="Proteomes" id="UP000241436"/>
    </source>
</evidence>
<evidence type="ECO:0000313" key="11">
    <source>
        <dbReference type="EMBL" id="PTL35359.1"/>
    </source>
</evidence>
<evidence type="ECO:0000256" key="5">
    <source>
        <dbReference type="ARBA" id="ARBA00023134"/>
    </source>
</evidence>
<dbReference type="Proteomes" id="UP000241436">
    <property type="component" value="Unassembled WGS sequence"/>
</dbReference>
<proteinExistence type="inferred from homology"/>
<dbReference type="PANTHER" id="PTHR43134:SF1">
    <property type="entry name" value="SIGNAL RECOGNITION PARTICLE RECEPTOR SUBUNIT ALPHA"/>
    <property type="match status" value="1"/>
</dbReference>
<dbReference type="OrthoDB" id="9804720at2"/>
<dbReference type="InterPro" id="IPR013822">
    <property type="entry name" value="Signal_recog_particl_SRP54_hlx"/>
</dbReference>
<keyword evidence="3 9" id="KW-0547">Nucleotide-binding</keyword>
<dbReference type="SMART" id="SM00382">
    <property type="entry name" value="AAA"/>
    <property type="match status" value="1"/>
</dbReference>
<comment type="catalytic activity">
    <reaction evidence="8 9">
        <text>GTP + H2O = GDP + phosphate + H(+)</text>
        <dbReference type="Rhea" id="RHEA:19669"/>
        <dbReference type="ChEBI" id="CHEBI:15377"/>
        <dbReference type="ChEBI" id="CHEBI:15378"/>
        <dbReference type="ChEBI" id="CHEBI:37565"/>
        <dbReference type="ChEBI" id="CHEBI:43474"/>
        <dbReference type="ChEBI" id="CHEBI:58189"/>
        <dbReference type="EC" id="3.6.5.4"/>
    </reaction>
</comment>
<feature type="binding site" evidence="9">
    <location>
        <begin position="200"/>
        <end position="204"/>
    </location>
    <ligand>
        <name>GTP</name>
        <dbReference type="ChEBI" id="CHEBI:37565"/>
    </ligand>
</feature>
<dbReference type="SUPFAM" id="SSF52540">
    <property type="entry name" value="P-loop containing nucleoside triphosphate hydrolases"/>
    <property type="match status" value="1"/>
</dbReference>
<dbReference type="GO" id="GO:0005737">
    <property type="term" value="C:cytoplasm"/>
    <property type="evidence" value="ECO:0007669"/>
    <property type="project" value="UniProtKB-SubCell"/>
</dbReference>
<protein>
    <recommendedName>
        <fullName evidence="9">Signal recognition particle receptor FtsY</fullName>
        <shortName evidence="9">SRP receptor</shortName>
        <ecNumber evidence="9">3.6.5.4</ecNumber>
    </recommendedName>
</protein>
<dbReference type="InterPro" id="IPR003593">
    <property type="entry name" value="AAA+_ATPase"/>
</dbReference>
<dbReference type="InterPro" id="IPR036225">
    <property type="entry name" value="SRP/SRP_N"/>
</dbReference>
<dbReference type="AlphaFoldDB" id="A0A2T4TW72"/>
<evidence type="ECO:0000259" key="10">
    <source>
        <dbReference type="PROSITE" id="PS00300"/>
    </source>
</evidence>
<feature type="domain" description="SRP54-type proteins GTP-binding" evidence="10">
    <location>
        <begin position="285"/>
        <end position="298"/>
    </location>
</feature>
<dbReference type="GO" id="GO:0005886">
    <property type="term" value="C:plasma membrane"/>
    <property type="evidence" value="ECO:0007669"/>
    <property type="project" value="UniProtKB-SubCell"/>
</dbReference>
<keyword evidence="2 9" id="KW-0963">Cytoplasm</keyword>
<evidence type="ECO:0000256" key="8">
    <source>
        <dbReference type="ARBA" id="ARBA00048027"/>
    </source>
</evidence>
<comment type="caution">
    <text evidence="11">The sequence shown here is derived from an EMBL/GenBank/DDBJ whole genome shotgun (WGS) entry which is preliminary data.</text>
</comment>
<dbReference type="NCBIfam" id="TIGR00064">
    <property type="entry name" value="ftsY"/>
    <property type="match status" value="1"/>
</dbReference>
<dbReference type="InterPro" id="IPR027417">
    <property type="entry name" value="P-loop_NTPase"/>
</dbReference>
<keyword evidence="4 9" id="KW-0378">Hydrolase</keyword>
<dbReference type="InterPro" id="IPR004390">
    <property type="entry name" value="SR_rcpt_FtsY"/>
</dbReference>
<evidence type="ECO:0000256" key="4">
    <source>
        <dbReference type="ARBA" id="ARBA00022801"/>
    </source>
</evidence>
<feature type="binding site" evidence="9">
    <location>
        <begin position="118"/>
        <end position="125"/>
    </location>
    <ligand>
        <name>GTP</name>
        <dbReference type="ChEBI" id="CHEBI:37565"/>
    </ligand>
</feature>
<dbReference type="EC" id="3.6.5.4" evidence="9"/>
<evidence type="ECO:0000256" key="1">
    <source>
        <dbReference type="ARBA" id="ARBA00022475"/>
    </source>
</evidence>